<evidence type="ECO:0000313" key="2">
    <source>
        <dbReference type="Proteomes" id="UP001055811"/>
    </source>
</evidence>
<proteinExistence type="predicted"/>
<dbReference type="Proteomes" id="UP001055811">
    <property type="component" value="Linkage Group LG03"/>
</dbReference>
<keyword evidence="2" id="KW-1185">Reference proteome</keyword>
<dbReference type="EMBL" id="CM042011">
    <property type="protein sequence ID" value="KAI3765711.1"/>
    <property type="molecule type" value="Genomic_DNA"/>
</dbReference>
<evidence type="ECO:0000313" key="1">
    <source>
        <dbReference type="EMBL" id="KAI3765711.1"/>
    </source>
</evidence>
<comment type="caution">
    <text evidence="1">The sequence shown here is derived from an EMBL/GenBank/DDBJ whole genome shotgun (WGS) entry which is preliminary data.</text>
</comment>
<name>A0ACB9F432_CICIN</name>
<accession>A0ACB9F432</accession>
<reference evidence="2" key="1">
    <citation type="journal article" date="2022" name="Mol. Ecol. Resour.">
        <title>The genomes of chicory, endive, great burdock and yacon provide insights into Asteraceae palaeo-polyploidization history and plant inulin production.</title>
        <authorList>
            <person name="Fan W."/>
            <person name="Wang S."/>
            <person name="Wang H."/>
            <person name="Wang A."/>
            <person name="Jiang F."/>
            <person name="Liu H."/>
            <person name="Zhao H."/>
            <person name="Xu D."/>
            <person name="Zhang Y."/>
        </authorList>
    </citation>
    <scope>NUCLEOTIDE SEQUENCE [LARGE SCALE GENOMIC DNA]</scope>
    <source>
        <strain evidence="2">cv. Punajuju</strain>
    </source>
</reference>
<protein>
    <submittedName>
        <fullName evidence="1">Uncharacterized protein</fullName>
    </submittedName>
</protein>
<sequence length="374" mass="41192">MSTHSDDLDLLLSLQDRVLETPPSSPSPHSPGYLSDDGSTRHRGHGDMSVFRTAVEDCLDYDPQPSKKPIKSSHSKSSSDVEVEKFSGLRIRNQLVSRTELSDRLADIRFVRLTAIKNLLSGDTLSGCWATVGVLCEKGEIRTSSTGKPYSIWTFGCLDEKTVSVFLFGNTYQKNSKEEIGTIFALFNCEVRKNAKSKSGFTLTVFSAPQVLKLGTSADFGQCKTCNQVINKNLKTAFNYKERMQSEGIYMVENQTNVPKPGQPMKVHSVEGLRKALSNAGKVTTNVYSQGIRFLSQVAGKQSTVINKPIQTSDKRKSSVVGSNPPEVKTSQQVNAKRVKIEKGQTSAVKVKQGKEKTVELEIVSSDDESESFF</sequence>
<gene>
    <name evidence="1" type="ORF">L2E82_15753</name>
</gene>
<reference evidence="1 2" key="2">
    <citation type="journal article" date="2022" name="Mol. Ecol. Resour.">
        <title>The genomes of chicory, endive, great burdock and yacon provide insights into Asteraceae paleo-polyploidization history and plant inulin production.</title>
        <authorList>
            <person name="Fan W."/>
            <person name="Wang S."/>
            <person name="Wang H."/>
            <person name="Wang A."/>
            <person name="Jiang F."/>
            <person name="Liu H."/>
            <person name="Zhao H."/>
            <person name="Xu D."/>
            <person name="Zhang Y."/>
        </authorList>
    </citation>
    <scope>NUCLEOTIDE SEQUENCE [LARGE SCALE GENOMIC DNA]</scope>
    <source>
        <strain evidence="2">cv. Punajuju</strain>
        <tissue evidence="1">Leaves</tissue>
    </source>
</reference>
<organism evidence="1 2">
    <name type="scientific">Cichorium intybus</name>
    <name type="common">Chicory</name>
    <dbReference type="NCBI Taxonomy" id="13427"/>
    <lineage>
        <taxon>Eukaryota</taxon>
        <taxon>Viridiplantae</taxon>
        <taxon>Streptophyta</taxon>
        <taxon>Embryophyta</taxon>
        <taxon>Tracheophyta</taxon>
        <taxon>Spermatophyta</taxon>
        <taxon>Magnoliopsida</taxon>
        <taxon>eudicotyledons</taxon>
        <taxon>Gunneridae</taxon>
        <taxon>Pentapetalae</taxon>
        <taxon>asterids</taxon>
        <taxon>campanulids</taxon>
        <taxon>Asterales</taxon>
        <taxon>Asteraceae</taxon>
        <taxon>Cichorioideae</taxon>
        <taxon>Cichorieae</taxon>
        <taxon>Cichoriinae</taxon>
        <taxon>Cichorium</taxon>
    </lineage>
</organism>